<keyword evidence="4" id="KW-0813">Transport</keyword>
<evidence type="ECO:0000256" key="7">
    <source>
        <dbReference type="ARBA" id="ARBA00022553"/>
    </source>
</evidence>
<dbReference type="FunFam" id="1.10.1200.10:FF:000003">
    <property type="entry name" value="Acyl carrier protein"/>
    <property type="match status" value="1"/>
</dbReference>
<dbReference type="PANTHER" id="PTHR20863">
    <property type="entry name" value="ACYL CARRIER PROTEIN"/>
    <property type="match status" value="1"/>
</dbReference>
<dbReference type="InterPro" id="IPR003231">
    <property type="entry name" value="ACP"/>
</dbReference>
<comment type="function">
    <text evidence="13">Carrier of the growing fatty acid chain in fatty acid biosynthesis.</text>
</comment>
<evidence type="ECO:0000256" key="11">
    <source>
        <dbReference type="ARBA" id="ARBA00023128"/>
    </source>
</evidence>
<evidence type="ECO:0000313" key="15">
    <source>
        <dbReference type="EMBL" id="CAG7706900.1"/>
    </source>
</evidence>
<comment type="subcellular location">
    <subcellularLocation>
        <location evidence="1">Mitochondrion</location>
    </subcellularLocation>
</comment>
<gene>
    <name evidence="15" type="ORF">AFUS01_LOCUS4700</name>
</gene>
<evidence type="ECO:0000256" key="13">
    <source>
        <dbReference type="RuleBase" id="RU000722"/>
    </source>
</evidence>
<dbReference type="Proteomes" id="UP000708208">
    <property type="component" value="Unassembled WGS sequence"/>
</dbReference>
<evidence type="ECO:0000313" key="16">
    <source>
        <dbReference type="Proteomes" id="UP000708208"/>
    </source>
</evidence>
<dbReference type="PANTHER" id="PTHR20863:SF28">
    <property type="entry name" value="ACYL CARRIER PROTEIN, MITOCHONDRIAL"/>
    <property type="match status" value="1"/>
</dbReference>
<dbReference type="GO" id="GO:0005739">
    <property type="term" value="C:mitochondrion"/>
    <property type="evidence" value="ECO:0007669"/>
    <property type="project" value="UniProtKB-SubCell"/>
</dbReference>
<evidence type="ECO:0000256" key="10">
    <source>
        <dbReference type="ARBA" id="ARBA00023098"/>
    </source>
</evidence>
<keyword evidence="9" id="KW-0249">Electron transport</keyword>
<feature type="domain" description="Carrier" evidence="14">
    <location>
        <begin position="70"/>
        <end position="145"/>
    </location>
</feature>
<name>A0A8J2J949_9HEXA</name>
<comment type="caution">
    <text evidence="15">The sequence shown here is derived from an EMBL/GenBank/DDBJ whole genome shotgun (WGS) entry which is preliminary data.</text>
</comment>
<comment type="similarity">
    <text evidence="3">Belongs to the acyl carrier protein (ACP) family.</text>
</comment>
<dbReference type="PROSITE" id="PS50075">
    <property type="entry name" value="CARRIER"/>
    <property type="match status" value="1"/>
</dbReference>
<dbReference type="HAMAP" id="MF_01217">
    <property type="entry name" value="Acyl_carrier"/>
    <property type="match status" value="1"/>
</dbReference>
<keyword evidence="10" id="KW-0443">Lipid metabolism</keyword>
<dbReference type="Pfam" id="PF00550">
    <property type="entry name" value="PP-binding"/>
    <property type="match status" value="1"/>
</dbReference>
<evidence type="ECO:0000256" key="3">
    <source>
        <dbReference type="ARBA" id="ARBA00010930"/>
    </source>
</evidence>
<evidence type="ECO:0000259" key="14">
    <source>
        <dbReference type="PROSITE" id="PS50075"/>
    </source>
</evidence>
<sequence>MGRRATHRMEFLSKNILQSQARSASSLFVMGNPVVSKDCRSLFPKKNLLPVESNVQQVRSFAKAAQLTLETIREQVLGVCKQHEKVDAGRLTLNSHFLNDLGLDSLDHIEIIMAIEDEFGFEIPDVESDRLLTPADIAKYVGDKKNVGD</sequence>
<evidence type="ECO:0000256" key="5">
    <source>
        <dbReference type="ARBA" id="ARBA00022450"/>
    </source>
</evidence>
<protein>
    <recommendedName>
        <fullName evidence="13">Acyl carrier protein</fullName>
    </recommendedName>
</protein>
<evidence type="ECO:0000256" key="12">
    <source>
        <dbReference type="ARBA" id="ARBA00023160"/>
    </source>
</evidence>
<organism evidence="15 16">
    <name type="scientific">Allacma fusca</name>
    <dbReference type="NCBI Taxonomy" id="39272"/>
    <lineage>
        <taxon>Eukaryota</taxon>
        <taxon>Metazoa</taxon>
        <taxon>Ecdysozoa</taxon>
        <taxon>Arthropoda</taxon>
        <taxon>Hexapoda</taxon>
        <taxon>Collembola</taxon>
        <taxon>Symphypleona</taxon>
        <taxon>Sminthuridae</taxon>
        <taxon>Allacma</taxon>
    </lineage>
</organism>
<keyword evidence="11" id="KW-0496">Mitochondrion</keyword>
<evidence type="ECO:0000256" key="8">
    <source>
        <dbReference type="ARBA" id="ARBA00022832"/>
    </source>
</evidence>
<keyword evidence="5 13" id="KW-0596">Phosphopantetheine</keyword>
<dbReference type="OrthoDB" id="448946at2759"/>
<dbReference type="EMBL" id="CAJVCH010029471">
    <property type="protein sequence ID" value="CAG7706900.1"/>
    <property type="molecule type" value="Genomic_DNA"/>
</dbReference>
<keyword evidence="12 13" id="KW-0275">Fatty acid biosynthesis</keyword>
<keyword evidence="8" id="KW-0276">Fatty acid metabolism</keyword>
<evidence type="ECO:0000256" key="2">
    <source>
        <dbReference type="ARBA" id="ARBA00005194"/>
    </source>
</evidence>
<dbReference type="GO" id="GO:0000036">
    <property type="term" value="F:acyl carrier activity"/>
    <property type="evidence" value="ECO:0007669"/>
    <property type="project" value="TreeGrafter"/>
</dbReference>
<evidence type="ECO:0000256" key="4">
    <source>
        <dbReference type="ARBA" id="ARBA00022448"/>
    </source>
</evidence>
<evidence type="ECO:0000256" key="9">
    <source>
        <dbReference type="ARBA" id="ARBA00022982"/>
    </source>
</evidence>
<comment type="pathway">
    <text evidence="2">Lipid metabolism; fatty acid biosynthesis.</text>
</comment>
<reference evidence="15" key="1">
    <citation type="submission" date="2021-06" db="EMBL/GenBank/DDBJ databases">
        <authorList>
            <person name="Hodson N. C."/>
            <person name="Mongue J. A."/>
            <person name="Jaron S. K."/>
        </authorList>
    </citation>
    <scope>NUCLEOTIDE SEQUENCE</scope>
</reference>
<dbReference type="GO" id="GO:0000035">
    <property type="term" value="F:acyl binding"/>
    <property type="evidence" value="ECO:0007669"/>
    <property type="project" value="TreeGrafter"/>
</dbReference>
<dbReference type="AlphaFoldDB" id="A0A8J2J949"/>
<keyword evidence="7" id="KW-0597">Phosphoprotein</keyword>
<accession>A0A8J2J949</accession>
<dbReference type="InterPro" id="IPR009081">
    <property type="entry name" value="PP-bd_ACP"/>
</dbReference>
<keyword evidence="6 13" id="KW-0444">Lipid biosynthesis</keyword>
<evidence type="ECO:0000256" key="6">
    <source>
        <dbReference type="ARBA" id="ARBA00022516"/>
    </source>
</evidence>
<proteinExistence type="inferred from homology"/>
<keyword evidence="16" id="KW-1185">Reference proteome</keyword>
<evidence type="ECO:0000256" key="1">
    <source>
        <dbReference type="ARBA" id="ARBA00004173"/>
    </source>
</evidence>